<evidence type="ECO:0000313" key="1">
    <source>
        <dbReference type="EMBL" id="KAF5874594.1"/>
    </source>
</evidence>
<protein>
    <submittedName>
        <fullName evidence="1">Uncharacterized protein</fullName>
    </submittedName>
</protein>
<dbReference type="AlphaFoldDB" id="A0A8H6AW41"/>
<comment type="caution">
    <text evidence="1">The sequence shown here is derived from an EMBL/GenBank/DDBJ whole genome shotgun (WGS) entry which is preliminary data.</text>
</comment>
<dbReference type="RefSeq" id="XP_037193540.1">
    <property type="nucleotide sequence ID" value="XM_037335006.1"/>
</dbReference>
<accession>A0A8H6AW41</accession>
<dbReference type="Proteomes" id="UP000531561">
    <property type="component" value="Unassembled WGS sequence"/>
</dbReference>
<sequence length="70" mass="7963">MDVPRTDNSDVFMILMRIGFASLLWMKSPALFDIETLERLRKVRNVRGKKVGGFETRKTHAQPSVSSILA</sequence>
<reference evidence="1 2" key="1">
    <citation type="journal article" date="2020" name="Phytopathology">
        <title>A high-quality genome resource of Botrytis fragariae, a new and rapidly spreading fungal pathogen causing strawberry gray mold in the U.S.A.</title>
        <authorList>
            <person name="Wu Y."/>
            <person name="Saski C.A."/>
            <person name="Schnabel G."/>
            <person name="Xiao S."/>
            <person name="Hu M."/>
        </authorList>
    </citation>
    <scope>NUCLEOTIDE SEQUENCE [LARGE SCALE GENOMIC DNA]</scope>
    <source>
        <strain evidence="1 2">BVB16</strain>
    </source>
</reference>
<keyword evidence="2" id="KW-1185">Reference proteome</keyword>
<gene>
    <name evidence="1" type="ORF">Bfra_004605</name>
</gene>
<name>A0A8H6AW41_9HELO</name>
<organism evidence="1 2">
    <name type="scientific">Botrytis fragariae</name>
    <dbReference type="NCBI Taxonomy" id="1964551"/>
    <lineage>
        <taxon>Eukaryota</taxon>
        <taxon>Fungi</taxon>
        <taxon>Dikarya</taxon>
        <taxon>Ascomycota</taxon>
        <taxon>Pezizomycotina</taxon>
        <taxon>Leotiomycetes</taxon>
        <taxon>Helotiales</taxon>
        <taxon>Sclerotiniaceae</taxon>
        <taxon>Botrytis</taxon>
    </lineage>
</organism>
<dbReference type="GeneID" id="59258698"/>
<evidence type="ECO:0000313" key="2">
    <source>
        <dbReference type="Proteomes" id="UP000531561"/>
    </source>
</evidence>
<proteinExistence type="predicted"/>
<dbReference type="EMBL" id="JABFCT010000007">
    <property type="protein sequence ID" value="KAF5874594.1"/>
    <property type="molecule type" value="Genomic_DNA"/>
</dbReference>